<evidence type="ECO:0000259" key="6">
    <source>
        <dbReference type="Pfam" id="PF00884"/>
    </source>
</evidence>
<evidence type="ECO:0000256" key="3">
    <source>
        <dbReference type="ARBA" id="ARBA00022692"/>
    </source>
</evidence>
<keyword evidence="8" id="KW-1185">Reference proteome</keyword>
<keyword evidence="2" id="KW-1003">Cell membrane</keyword>
<evidence type="ECO:0000313" key="7">
    <source>
        <dbReference type="EMBL" id="GAN65956.1"/>
    </source>
</evidence>
<accession>A0A6N3SSA0</accession>
<evidence type="ECO:0000256" key="2">
    <source>
        <dbReference type="ARBA" id="ARBA00022475"/>
    </source>
</evidence>
<dbReference type="InterPro" id="IPR017850">
    <property type="entry name" value="Alkaline_phosphatase_core_sf"/>
</dbReference>
<evidence type="ECO:0000256" key="4">
    <source>
        <dbReference type="ARBA" id="ARBA00022989"/>
    </source>
</evidence>
<evidence type="ECO:0000256" key="5">
    <source>
        <dbReference type="ARBA" id="ARBA00023136"/>
    </source>
</evidence>
<reference evidence="7 8" key="1">
    <citation type="submission" date="2012-11" db="EMBL/GenBank/DDBJ databases">
        <title>Whole genome sequence of Acetobacter orientalis 21F-2.</title>
        <authorList>
            <person name="Azuma Y."/>
            <person name="Higashiura N."/>
            <person name="Hirakawa H."/>
            <person name="Matsushita K."/>
        </authorList>
    </citation>
    <scope>NUCLEOTIDE SEQUENCE [LARGE SCALE GENOMIC DNA]</scope>
    <source>
        <strain evidence="7 8">21F-2</strain>
    </source>
</reference>
<comment type="caution">
    <text evidence="7">The sequence shown here is derived from an EMBL/GenBank/DDBJ whole genome shotgun (WGS) entry which is preliminary data.</text>
</comment>
<dbReference type="PANTHER" id="PTHR47371:SF3">
    <property type="entry name" value="PHOSPHOGLYCEROL TRANSFERASE I"/>
    <property type="match status" value="1"/>
</dbReference>
<accession>A0A0D6NKR0</accession>
<dbReference type="CDD" id="cd16015">
    <property type="entry name" value="LTA_synthase"/>
    <property type="match status" value="1"/>
</dbReference>
<evidence type="ECO:0000256" key="1">
    <source>
        <dbReference type="ARBA" id="ARBA00004651"/>
    </source>
</evidence>
<feature type="domain" description="Sulfatase N-terminal" evidence="6">
    <location>
        <begin position="30"/>
        <end position="257"/>
    </location>
</feature>
<dbReference type="InterPro" id="IPR000917">
    <property type="entry name" value="Sulfatase_N"/>
</dbReference>
<keyword evidence="3" id="KW-0812">Transmembrane</keyword>
<dbReference type="AlphaFoldDB" id="A0A0D6NKR0"/>
<dbReference type="PANTHER" id="PTHR47371">
    <property type="entry name" value="LIPOTEICHOIC ACID SYNTHASE"/>
    <property type="match status" value="1"/>
</dbReference>
<dbReference type="EMBL" id="BAMX01000014">
    <property type="protein sequence ID" value="GAN65956.1"/>
    <property type="molecule type" value="Genomic_DNA"/>
</dbReference>
<keyword evidence="5" id="KW-0472">Membrane</keyword>
<dbReference type="Gene3D" id="3.40.720.10">
    <property type="entry name" value="Alkaline Phosphatase, subunit A"/>
    <property type="match status" value="1"/>
</dbReference>
<sequence>MLAVYWALWKKQPAPSPVSVSKAKAGLDIVLVIQCESYATPSIFCDASVDKIRLPFLEKAKALAYSQGELLVSGFGAYTMRTEYGVMFGRTEAELGFCQYDPFLTAQRDKTYALSYQMKAAGYQTVFMHPHSLEFYGRNQLMPVIGFDAVDDCSTVQHTPLPGEYMSDTVLAEVVINRLEGATAPLFLYAVTMENHAPWPGNPQEALQHYLRHLQSSDAMLGRLMAWLEEQDKSALLVFFGDHRPSIQGIAYQDRERSTPYVALSFPECKKATSSCALTPAELHHLIRSLSLEVV</sequence>
<comment type="subcellular location">
    <subcellularLocation>
        <location evidence="1">Cell membrane</location>
        <topology evidence="1">Multi-pass membrane protein</topology>
    </subcellularLocation>
</comment>
<gene>
    <name evidence="7" type="ORF">Abor_014_121</name>
</gene>
<protein>
    <submittedName>
        <fullName evidence="7">Capsule polysaccharide biosynthesis protein</fullName>
    </submittedName>
</protein>
<name>A0A0D6NKR0_9PROT</name>
<dbReference type="GO" id="GO:0005886">
    <property type="term" value="C:plasma membrane"/>
    <property type="evidence" value="ECO:0007669"/>
    <property type="project" value="UniProtKB-SubCell"/>
</dbReference>
<evidence type="ECO:0000313" key="8">
    <source>
        <dbReference type="Proteomes" id="UP000032670"/>
    </source>
</evidence>
<dbReference type="STRING" id="1231341.Abor_014_121"/>
<dbReference type="Pfam" id="PF00884">
    <property type="entry name" value="Sulfatase"/>
    <property type="match status" value="1"/>
</dbReference>
<dbReference type="Proteomes" id="UP000032670">
    <property type="component" value="Unassembled WGS sequence"/>
</dbReference>
<dbReference type="InterPro" id="IPR050448">
    <property type="entry name" value="OpgB/LTA_synthase_biosynth"/>
</dbReference>
<organism evidence="7 8">
    <name type="scientific">Acetobacter orientalis</name>
    <dbReference type="NCBI Taxonomy" id="146474"/>
    <lineage>
        <taxon>Bacteria</taxon>
        <taxon>Pseudomonadati</taxon>
        <taxon>Pseudomonadota</taxon>
        <taxon>Alphaproteobacteria</taxon>
        <taxon>Acetobacterales</taxon>
        <taxon>Acetobacteraceae</taxon>
        <taxon>Acetobacter</taxon>
    </lineage>
</organism>
<keyword evidence="4" id="KW-1133">Transmembrane helix</keyword>
<dbReference type="SUPFAM" id="SSF53649">
    <property type="entry name" value="Alkaline phosphatase-like"/>
    <property type="match status" value="1"/>
</dbReference>
<proteinExistence type="predicted"/>